<feature type="coiled-coil region" evidence="1">
    <location>
        <begin position="253"/>
        <end position="287"/>
    </location>
</feature>
<keyword evidence="1" id="KW-0175">Coiled coil</keyword>
<name>A0A9P4J002_9PEZI</name>
<proteinExistence type="predicted"/>
<gene>
    <name evidence="3" type="ORF">K461DRAFT_35732</name>
</gene>
<keyword evidence="4" id="KW-1185">Reference proteome</keyword>
<dbReference type="OrthoDB" id="3939746at2759"/>
<protein>
    <submittedName>
        <fullName evidence="3">Uncharacterized protein</fullName>
    </submittedName>
</protein>
<sequence length="293" mass="33313">MPPARTRPVEQSVKYRAFGDLHYKDQQLKQTKKLCIEQNWQCSIEECLPPAIRPRVEVKKGAKARVDDKGVSEEKWWNWSVELLKSVEELSSMTEGELQYAQQLLEIEVELRQNNPRSSQRKILELLLGDAQKVVDEQRKRLAVKYTTDAIDLAGDSMDPQYDHLGYSPTRALGNVQYEGLNNVRSSQSLIRTSNQHGLDAQMQPGLHQDPAQNMLADLPRRSSNVAPRNSSGRYEGTLQDDSLDDIRGHLNATELRAQAAKLRARLMQMEMEAVEIEAQARELQDNSANGDY</sequence>
<accession>A0A9P4J002</accession>
<feature type="compositionally biased region" description="Polar residues" evidence="2">
    <location>
        <begin position="222"/>
        <end position="233"/>
    </location>
</feature>
<evidence type="ECO:0000313" key="4">
    <source>
        <dbReference type="Proteomes" id="UP000799439"/>
    </source>
</evidence>
<evidence type="ECO:0000256" key="1">
    <source>
        <dbReference type="SAM" id="Coils"/>
    </source>
</evidence>
<reference evidence="3" key="1">
    <citation type="journal article" date="2020" name="Stud. Mycol.">
        <title>101 Dothideomycetes genomes: a test case for predicting lifestyles and emergence of pathogens.</title>
        <authorList>
            <person name="Haridas S."/>
            <person name="Albert R."/>
            <person name="Binder M."/>
            <person name="Bloem J."/>
            <person name="Labutti K."/>
            <person name="Salamov A."/>
            <person name="Andreopoulos B."/>
            <person name="Baker S."/>
            <person name="Barry K."/>
            <person name="Bills G."/>
            <person name="Bluhm B."/>
            <person name="Cannon C."/>
            <person name="Castanera R."/>
            <person name="Culley D."/>
            <person name="Daum C."/>
            <person name="Ezra D."/>
            <person name="Gonzalez J."/>
            <person name="Henrissat B."/>
            <person name="Kuo A."/>
            <person name="Liang C."/>
            <person name="Lipzen A."/>
            <person name="Lutzoni F."/>
            <person name="Magnuson J."/>
            <person name="Mondo S."/>
            <person name="Nolan M."/>
            <person name="Ohm R."/>
            <person name="Pangilinan J."/>
            <person name="Park H.-J."/>
            <person name="Ramirez L."/>
            <person name="Alfaro M."/>
            <person name="Sun H."/>
            <person name="Tritt A."/>
            <person name="Yoshinaga Y."/>
            <person name="Zwiers L.-H."/>
            <person name="Turgeon B."/>
            <person name="Goodwin S."/>
            <person name="Spatafora J."/>
            <person name="Crous P."/>
            <person name="Grigoriev I."/>
        </authorList>
    </citation>
    <scope>NUCLEOTIDE SEQUENCE</scope>
    <source>
        <strain evidence="3">CBS 260.36</strain>
    </source>
</reference>
<evidence type="ECO:0000313" key="3">
    <source>
        <dbReference type="EMBL" id="KAF2149898.1"/>
    </source>
</evidence>
<feature type="region of interest" description="Disordered" evidence="2">
    <location>
        <begin position="222"/>
        <end position="241"/>
    </location>
</feature>
<dbReference type="Proteomes" id="UP000799439">
    <property type="component" value="Unassembled WGS sequence"/>
</dbReference>
<organism evidence="3 4">
    <name type="scientific">Myriangium duriaei CBS 260.36</name>
    <dbReference type="NCBI Taxonomy" id="1168546"/>
    <lineage>
        <taxon>Eukaryota</taxon>
        <taxon>Fungi</taxon>
        <taxon>Dikarya</taxon>
        <taxon>Ascomycota</taxon>
        <taxon>Pezizomycotina</taxon>
        <taxon>Dothideomycetes</taxon>
        <taxon>Dothideomycetidae</taxon>
        <taxon>Myriangiales</taxon>
        <taxon>Myriangiaceae</taxon>
        <taxon>Myriangium</taxon>
    </lineage>
</organism>
<evidence type="ECO:0000256" key="2">
    <source>
        <dbReference type="SAM" id="MobiDB-lite"/>
    </source>
</evidence>
<dbReference type="EMBL" id="ML996090">
    <property type="protein sequence ID" value="KAF2149898.1"/>
    <property type="molecule type" value="Genomic_DNA"/>
</dbReference>
<dbReference type="AlphaFoldDB" id="A0A9P4J002"/>
<comment type="caution">
    <text evidence="3">The sequence shown here is derived from an EMBL/GenBank/DDBJ whole genome shotgun (WGS) entry which is preliminary data.</text>
</comment>